<organism evidence="1">
    <name type="scientific">freshwater metagenome</name>
    <dbReference type="NCBI Taxonomy" id="449393"/>
    <lineage>
        <taxon>unclassified sequences</taxon>
        <taxon>metagenomes</taxon>
        <taxon>ecological metagenomes</taxon>
    </lineage>
</organism>
<dbReference type="AntiFam" id="ANF00142">
    <property type="entry name" value="Shadow ORF (opposite yadG)"/>
</dbReference>
<dbReference type="EMBL" id="CAFBIZ010000270">
    <property type="protein sequence ID" value="CAB4852440.1"/>
    <property type="molecule type" value="Genomic_DNA"/>
</dbReference>
<accession>A0A6J7C458</accession>
<evidence type="ECO:0000313" key="1">
    <source>
        <dbReference type="EMBL" id="CAB4852440.1"/>
    </source>
</evidence>
<sequence>MATLEVLIDPAGQMAQGAVADQRVEHVGGALEEVPVVTDHDKRARPGVEEIFENRQHLDVEIVRRFVEQKDIGPTHQQPHELEPALLATGEVPEAGEELVAGKAEALEQLLGRQGSALADVDVLLLALQRGQHAILGIEVEESLGQVGHRNRLADLDRAGAEVGGRSGVEHPVVGGVEQSKHGGLAGSVRAEEADAVAGAEPPGLVDDDGIDARCGRQGDVLEIVDLLAEPGRGELLESESIARRRLVRDELIGRVNTELGLGGTSRRATTQPRKLLA</sequence>
<proteinExistence type="predicted"/>
<dbReference type="AlphaFoldDB" id="A0A6J7C458"/>
<gene>
    <name evidence="1" type="ORF">UFOPK3268_01661</name>
</gene>
<name>A0A6J7C458_9ZZZZ</name>
<protein>
    <submittedName>
        <fullName evidence="1">Unannotated protein</fullName>
    </submittedName>
</protein>
<reference evidence="1" key="1">
    <citation type="submission" date="2020-05" db="EMBL/GenBank/DDBJ databases">
        <authorList>
            <person name="Chiriac C."/>
            <person name="Salcher M."/>
            <person name="Ghai R."/>
            <person name="Kavagutti S V."/>
        </authorList>
    </citation>
    <scope>NUCLEOTIDE SEQUENCE</scope>
</reference>